<comment type="caution">
    <text evidence="1">The sequence shown here is derived from an EMBL/GenBank/DDBJ whole genome shotgun (WGS) entry which is preliminary data.</text>
</comment>
<keyword evidence="1" id="KW-0813">Transport</keyword>
<proteinExistence type="predicted"/>
<reference evidence="1" key="1">
    <citation type="submission" date="2022-07" db="EMBL/GenBank/DDBJ databases">
        <title>Phylogenomic reconstructions and comparative analyses of Kickxellomycotina fungi.</title>
        <authorList>
            <person name="Reynolds N.K."/>
            <person name="Stajich J.E."/>
            <person name="Barry K."/>
            <person name="Grigoriev I.V."/>
            <person name="Crous P."/>
            <person name="Smith M.E."/>
        </authorList>
    </citation>
    <scope>NUCLEOTIDE SEQUENCE</scope>
    <source>
        <strain evidence="1">Benny 63K</strain>
    </source>
</reference>
<dbReference type="Proteomes" id="UP001150581">
    <property type="component" value="Unassembled WGS sequence"/>
</dbReference>
<accession>A0ACC1ICJ1</accession>
<name>A0ACC1ICJ1_9FUNG</name>
<evidence type="ECO:0000313" key="1">
    <source>
        <dbReference type="EMBL" id="KAJ1892763.1"/>
    </source>
</evidence>
<gene>
    <name evidence="1" type="primary">swt-4_2</name>
    <name evidence="1" type="ORF">LPJ66_006149</name>
</gene>
<evidence type="ECO:0000313" key="2">
    <source>
        <dbReference type="Proteomes" id="UP001150581"/>
    </source>
</evidence>
<keyword evidence="2" id="KW-1185">Reference proteome</keyword>
<sequence>MTLIPILAACANVAMSASQLSVITALRRAQNTKTTVPMLQFTLSFLSSVLWLKYGLIHQDHTIASVNFIGMFISVYILWCFWCLSIIRTHVENCFLFTTLTGVLTVGYIDHSENPVALEVFSTVCCLMPLAVLASPLSQVGNVIRLRDASVLLPSLAVLAFFNNVLWATYGYLHKNPFMLVPNIIGAAFCTLQLALIAYYGRAAAQMPAAATATATAITSGVAMTEIVPRPVQD</sequence>
<organism evidence="1 2">
    <name type="scientific">Kickxella alabastrina</name>
    <dbReference type="NCBI Taxonomy" id="61397"/>
    <lineage>
        <taxon>Eukaryota</taxon>
        <taxon>Fungi</taxon>
        <taxon>Fungi incertae sedis</taxon>
        <taxon>Zoopagomycota</taxon>
        <taxon>Kickxellomycotina</taxon>
        <taxon>Kickxellomycetes</taxon>
        <taxon>Kickxellales</taxon>
        <taxon>Kickxellaceae</taxon>
        <taxon>Kickxella</taxon>
    </lineage>
</organism>
<keyword evidence="1" id="KW-0762">Sugar transport</keyword>
<protein>
    <submittedName>
        <fullName evidence="1">Sugar transporter</fullName>
    </submittedName>
</protein>
<dbReference type="EMBL" id="JANBPG010000938">
    <property type="protein sequence ID" value="KAJ1892763.1"/>
    <property type="molecule type" value="Genomic_DNA"/>
</dbReference>